<name>A0A6G1BZF6_9ORYZ</name>
<feature type="compositionally biased region" description="Basic and acidic residues" evidence="1">
    <location>
        <begin position="93"/>
        <end position="102"/>
    </location>
</feature>
<organism evidence="2 3">
    <name type="scientific">Oryza meyeriana var. granulata</name>
    <dbReference type="NCBI Taxonomy" id="110450"/>
    <lineage>
        <taxon>Eukaryota</taxon>
        <taxon>Viridiplantae</taxon>
        <taxon>Streptophyta</taxon>
        <taxon>Embryophyta</taxon>
        <taxon>Tracheophyta</taxon>
        <taxon>Spermatophyta</taxon>
        <taxon>Magnoliopsida</taxon>
        <taxon>Liliopsida</taxon>
        <taxon>Poales</taxon>
        <taxon>Poaceae</taxon>
        <taxon>BOP clade</taxon>
        <taxon>Oryzoideae</taxon>
        <taxon>Oryzeae</taxon>
        <taxon>Oryzinae</taxon>
        <taxon>Oryza</taxon>
        <taxon>Oryza meyeriana</taxon>
    </lineage>
</organism>
<evidence type="ECO:0000256" key="1">
    <source>
        <dbReference type="SAM" id="MobiDB-lite"/>
    </source>
</evidence>
<sequence length="102" mass="10705">MMGKKAYVGVGEAVAEGVSSLEGDVMCGVAAIERGVTLSGEGGGGLKVDVTGRKARWMRPRLGRQANAQCWRNQQWRYGGGGLRCSATASASERGKEEGENT</sequence>
<evidence type="ECO:0000313" key="2">
    <source>
        <dbReference type="EMBL" id="KAF0893292.1"/>
    </source>
</evidence>
<evidence type="ECO:0000313" key="3">
    <source>
        <dbReference type="Proteomes" id="UP000479710"/>
    </source>
</evidence>
<feature type="region of interest" description="Disordered" evidence="1">
    <location>
        <begin position="79"/>
        <end position="102"/>
    </location>
</feature>
<accession>A0A6G1BZF6</accession>
<keyword evidence="3" id="KW-1185">Reference proteome</keyword>
<dbReference type="Proteomes" id="UP000479710">
    <property type="component" value="Unassembled WGS sequence"/>
</dbReference>
<proteinExistence type="predicted"/>
<reference evidence="2 3" key="1">
    <citation type="submission" date="2019-11" db="EMBL/GenBank/DDBJ databases">
        <title>Whole genome sequence of Oryza granulata.</title>
        <authorList>
            <person name="Li W."/>
        </authorList>
    </citation>
    <scope>NUCLEOTIDE SEQUENCE [LARGE SCALE GENOMIC DNA]</scope>
    <source>
        <strain evidence="3">cv. Menghai</strain>
        <tissue evidence="2">Leaf</tissue>
    </source>
</reference>
<dbReference type="AlphaFoldDB" id="A0A6G1BZF6"/>
<comment type="caution">
    <text evidence="2">The sequence shown here is derived from an EMBL/GenBank/DDBJ whole genome shotgun (WGS) entry which is preliminary data.</text>
</comment>
<protein>
    <submittedName>
        <fullName evidence="2">Uncharacterized protein</fullName>
    </submittedName>
</protein>
<dbReference type="EMBL" id="SPHZ02000011">
    <property type="protein sequence ID" value="KAF0893292.1"/>
    <property type="molecule type" value="Genomic_DNA"/>
</dbReference>
<gene>
    <name evidence="2" type="ORF">E2562_023931</name>
</gene>